<keyword evidence="1" id="KW-0812">Transmembrane</keyword>
<protein>
    <recommendedName>
        <fullName evidence="2">Toxin VasX N-terminal region domain-containing protein</fullName>
    </recommendedName>
</protein>
<feature type="transmembrane region" description="Helical" evidence="1">
    <location>
        <begin position="717"/>
        <end position="739"/>
    </location>
</feature>
<dbReference type="InterPro" id="IPR048126">
    <property type="entry name" value="Toxin_VasX"/>
</dbReference>
<feature type="domain" description="Toxin VasX N-terminal region" evidence="2">
    <location>
        <begin position="30"/>
        <end position="195"/>
    </location>
</feature>
<dbReference type="RefSeq" id="WP_348814588.1">
    <property type="nucleotide sequence ID" value="NZ_CP098828.1"/>
</dbReference>
<gene>
    <name evidence="3" type="ORF">NFG57_14170</name>
</gene>
<dbReference type="Pfam" id="PF20249">
    <property type="entry name" value="VasX_N"/>
    <property type="match status" value="1"/>
</dbReference>
<sequence>MADVRISEIADWLEALDDNSPLPGTKQQGCPCCDRVGLPILPVRYAVSDRHVSDWSQDLPWSMAVHANRHFPAPRETRYVLRLMREGYLYLFDEKRQRWQAWRITHDSRFEEFDPYGRGPRETAYGDSHIDAPCNIPENNLSARLISLPKAQEAGIVHVGYSDHPFTQAMLGRLERNDSGLRDRLLSPFDVAAWLGTGEAAGVIPSTQLGTHVMEFNDACPEELLENDGFPLVGVCERLPSTVSQLRDRMNWMVQDAPQWIDRTPILAVADPIGMCISVNHYRNQAKARLDRYARRKDVVERKVTSELIEGIREAVKSKAEHQAEQHIERARRAEVFGDQRLAQEFDALTDASEKARRWALMGDIDRRRVERGRRELELLRGQQADNALAYQRRAIEQSWEKYQACYDEQRRLEFESRYSAHLERDSQAVVKLAEIHRDWLMSDLVRDAMLGYDDQDLDNGAAYEVAVAAMTVGMTTTETGQETVAELTERSIDEVDSYLWRATFANHAPAIDMVKDLVFESAFWGSKILGPLRRVLGADMDNRSQTEQLLATMASQIAQKLGMVSYTDIANHSLARLWQAVGWVRYGFKTSLMVFDATPRQLLFMYDQVLWRDELAFRNIRHDLRHFFPPLPEGHSDVPIRLWAFVPTSVDPLQRPIIQAELAQSIEMRRIAVASAMTPGTWLGVFAASLELINSVHLGEAVFDENSAKSQAERNWMFGGGLLYLASSLVGVANQMIHPVAAPESRLYKGLAWGGGITAALGAWIFGVWHAVKAVKAYQSGDLVLFALYASSSLVFLGSGASALAAVAQQVGKISATEAAMGSLIISRSGWALVAARLGWIGLAVALLIVALEKNQLETWLTRCVFGNGDADVRYRDLQAALDALDDMTR</sequence>
<evidence type="ECO:0000259" key="2">
    <source>
        <dbReference type="Pfam" id="PF20249"/>
    </source>
</evidence>
<keyword evidence="1" id="KW-1133">Transmembrane helix</keyword>
<feature type="transmembrane region" description="Helical" evidence="1">
    <location>
        <begin position="751"/>
        <end position="773"/>
    </location>
</feature>
<accession>A0AAU7KR01</accession>
<evidence type="ECO:0000313" key="3">
    <source>
        <dbReference type="EMBL" id="XBO73962.1"/>
    </source>
</evidence>
<reference evidence="3" key="1">
    <citation type="submission" date="2022-06" db="EMBL/GenBank/DDBJ databases">
        <title>A novel DMS-producing enzyme.</title>
        <authorList>
            <person name="Zhang Y."/>
        </authorList>
    </citation>
    <scope>NUCLEOTIDE SEQUENCE</scope>
    <source>
        <strain evidence="3">H10-59</strain>
    </source>
</reference>
<dbReference type="EMBL" id="CP098828">
    <property type="protein sequence ID" value="XBO73962.1"/>
    <property type="molecule type" value="Genomic_DNA"/>
</dbReference>
<organism evidence="3">
    <name type="scientific">Halomonas sp. H10-59</name>
    <dbReference type="NCBI Taxonomy" id="2950874"/>
    <lineage>
        <taxon>Bacteria</taxon>
        <taxon>Pseudomonadati</taxon>
        <taxon>Pseudomonadota</taxon>
        <taxon>Gammaproteobacteria</taxon>
        <taxon>Oceanospirillales</taxon>
        <taxon>Halomonadaceae</taxon>
        <taxon>Halomonas</taxon>
    </lineage>
</organism>
<feature type="transmembrane region" description="Helical" evidence="1">
    <location>
        <begin position="830"/>
        <end position="853"/>
    </location>
</feature>
<evidence type="ECO:0000256" key="1">
    <source>
        <dbReference type="SAM" id="Phobius"/>
    </source>
</evidence>
<dbReference type="CDD" id="cd20707">
    <property type="entry name" value="MIX_III"/>
    <property type="match status" value="1"/>
</dbReference>
<dbReference type="InterPro" id="IPR046864">
    <property type="entry name" value="VasX_N"/>
</dbReference>
<feature type="transmembrane region" description="Helical" evidence="1">
    <location>
        <begin position="785"/>
        <end position="809"/>
    </location>
</feature>
<proteinExistence type="predicted"/>
<dbReference type="AlphaFoldDB" id="A0AAU7KR01"/>
<dbReference type="NCBIfam" id="NF041559">
    <property type="entry name" value="BTH_I2691_fam"/>
    <property type="match status" value="1"/>
</dbReference>
<keyword evidence="1" id="KW-0472">Membrane</keyword>
<name>A0AAU7KR01_9GAMM</name>